<proteinExistence type="predicted"/>
<reference evidence="6" key="1">
    <citation type="submission" date="2018-12" db="EMBL/GenBank/DDBJ databases">
        <title>Draft genome sequence of Flaovobacterium columnare BGFS27 isolated from channel catfish in Alabama.</title>
        <authorList>
            <person name="Cai W."/>
            <person name="Arias C."/>
        </authorList>
    </citation>
    <scope>NUCLEOTIDE SEQUENCE [LARGE SCALE GENOMIC DNA]</scope>
    <source>
        <strain evidence="6">BGFS27</strain>
    </source>
</reference>
<dbReference type="PRINTS" id="PR01021">
    <property type="entry name" value="OMPADOMAIN"/>
</dbReference>
<dbReference type="SUPFAM" id="SSF49478">
    <property type="entry name" value="Cna protein B-type domain"/>
    <property type="match status" value="1"/>
</dbReference>
<dbReference type="InterPro" id="IPR036737">
    <property type="entry name" value="OmpA-like_sf"/>
</dbReference>
<feature type="domain" description="OmpA-like" evidence="5">
    <location>
        <begin position="527"/>
        <end position="652"/>
    </location>
</feature>
<dbReference type="InterPro" id="IPR050330">
    <property type="entry name" value="Bact_OuterMem_StrucFunc"/>
</dbReference>
<dbReference type="Pfam" id="PF07676">
    <property type="entry name" value="PD40"/>
    <property type="match status" value="2"/>
</dbReference>
<dbReference type="Pfam" id="PF00691">
    <property type="entry name" value="OmpA"/>
    <property type="match status" value="1"/>
</dbReference>
<name>A0AA94F430_9FLAO</name>
<comment type="subcellular location">
    <subcellularLocation>
        <location evidence="1">Cell outer membrane</location>
    </subcellularLocation>
</comment>
<dbReference type="Pfam" id="PF13620">
    <property type="entry name" value="CarboxypepD_reg"/>
    <property type="match status" value="1"/>
</dbReference>
<accession>A0AA94F430</accession>
<dbReference type="GeneID" id="56895929"/>
<keyword evidence="6" id="KW-0966">Cell projection</keyword>
<dbReference type="InterPro" id="IPR006664">
    <property type="entry name" value="OMP_bac"/>
</dbReference>
<dbReference type="GO" id="GO:0009279">
    <property type="term" value="C:cell outer membrane"/>
    <property type="evidence" value="ECO:0007669"/>
    <property type="project" value="UniProtKB-SubCell"/>
</dbReference>
<dbReference type="InterPro" id="IPR011990">
    <property type="entry name" value="TPR-like_helical_dom_sf"/>
</dbReference>
<dbReference type="InterPro" id="IPR006665">
    <property type="entry name" value="OmpA-like"/>
</dbReference>
<dbReference type="Gene3D" id="2.60.40.1120">
    <property type="entry name" value="Carboxypeptidase-like, regulatory domain"/>
    <property type="match status" value="1"/>
</dbReference>
<dbReference type="PANTHER" id="PTHR30329:SF21">
    <property type="entry name" value="LIPOPROTEIN YIAD-RELATED"/>
    <property type="match status" value="1"/>
</dbReference>
<dbReference type="Gene3D" id="2.120.10.30">
    <property type="entry name" value="TolB, C-terminal domain"/>
    <property type="match status" value="1"/>
</dbReference>
<dbReference type="SUPFAM" id="SSF103088">
    <property type="entry name" value="OmpA-like"/>
    <property type="match status" value="1"/>
</dbReference>
<dbReference type="RefSeq" id="WP_060382882.1">
    <property type="nucleotide sequence ID" value="NZ_RWGX02000012.1"/>
</dbReference>
<dbReference type="Gene3D" id="3.30.1330.60">
    <property type="entry name" value="OmpA-like domain"/>
    <property type="match status" value="1"/>
</dbReference>
<dbReference type="EMBL" id="RWGX01000004">
    <property type="protein sequence ID" value="RVU88641.1"/>
    <property type="molecule type" value="Genomic_DNA"/>
</dbReference>
<dbReference type="PROSITE" id="PS51123">
    <property type="entry name" value="OMPA_2"/>
    <property type="match status" value="1"/>
</dbReference>
<dbReference type="Gene3D" id="1.25.40.10">
    <property type="entry name" value="Tetratricopeptide repeat domain"/>
    <property type="match status" value="1"/>
</dbReference>
<keyword evidence="2 4" id="KW-0472">Membrane</keyword>
<dbReference type="SUPFAM" id="SSF82171">
    <property type="entry name" value="DPP6 N-terminal domain-like"/>
    <property type="match status" value="1"/>
</dbReference>
<evidence type="ECO:0000256" key="3">
    <source>
        <dbReference type="ARBA" id="ARBA00023237"/>
    </source>
</evidence>
<dbReference type="SUPFAM" id="SSF48452">
    <property type="entry name" value="TPR-like"/>
    <property type="match status" value="1"/>
</dbReference>
<gene>
    <name evidence="6" type="ORF">EJB19_10905</name>
</gene>
<evidence type="ECO:0000313" key="6">
    <source>
        <dbReference type="EMBL" id="RVU88641.1"/>
    </source>
</evidence>
<dbReference type="InterPro" id="IPR011042">
    <property type="entry name" value="6-blade_b-propeller_TolB-like"/>
</dbReference>
<sequence>MKRIILFTVLGLSLNGIYAQEKKIIKASNHYNGLAYVDAIGTYLKVAQKGYKSKELFQRLGDSYYYNAKFTEAHKWYTELFALGETVEPEYYYRYAQTLKSVENYKKADEYMDKFYQLTSKDTRASIYNNQKDYKNIIAKNSGRFEIKPVSINGSSSDYGTAFYGNKVLFASTRDTIGVFKTKAKWTGKSFTNLYAADKNETGDDLINTARFAKEINSKYHEDSPVFTKDLKTVYFTRNNFNEGKVGKDDKKVINLKIYRANLNTKGEWINITELPFNSDQYSVAHPALSPDEKTLYFASNMPGTYGQSDLFKVAILGENSYGTPINLGNTINTEARETFPFISDKGVLYYATDGQQGLGGLDIYATQLDDKGMVTNLVTNVGSPINGPMDDFAFIIDEKGKGFFSSNRSEGKGLDDIYSFIEKSPLNLEIQHQLTGIVTNSETGEAIPEATVTLYDEKFKEIEKVLADNKGFYDFKKIPAGKKYYVRAEKEDYETKEKPVEIPNKTGKTNLPIDTAKKVKEIKEGSDLAKIFEIKIIYFDLDKSFIRPDAAVELAKILEVMKQYPTMKVDVRSHTDCRQTAAYNAKLSDRRAKETVAWLIKKGIAKDRLTGRGYGESQLINNCGCEPTNQSSCTEEQHQENRRSEFIIVKM</sequence>
<keyword evidence="6" id="KW-0969">Cilium</keyword>
<evidence type="ECO:0000259" key="5">
    <source>
        <dbReference type="PROSITE" id="PS51123"/>
    </source>
</evidence>
<comment type="caution">
    <text evidence="6">The sequence shown here is derived from an EMBL/GenBank/DDBJ whole genome shotgun (WGS) entry which is preliminary data.</text>
</comment>
<evidence type="ECO:0000256" key="4">
    <source>
        <dbReference type="PROSITE-ProRule" id="PRU00473"/>
    </source>
</evidence>
<organism evidence="6">
    <name type="scientific">Flavobacterium columnare</name>
    <dbReference type="NCBI Taxonomy" id="996"/>
    <lineage>
        <taxon>Bacteria</taxon>
        <taxon>Pseudomonadati</taxon>
        <taxon>Bacteroidota</taxon>
        <taxon>Flavobacteriia</taxon>
        <taxon>Flavobacteriales</taxon>
        <taxon>Flavobacteriaceae</taxon>
        <taxon>Flavobacterium</taxon>
    </lineage>
</organism>
<keyword evidence="3" id="KW-0998">Cell outer membrane</keyword>
<protein>
    <submittedName>
        <fullName evidence="6">Flagellar motor protein MotB</fullName>
    </submittedName>
</protein>
<dbReference type="InterPro" id="IPR011659">
    <property type="entry name" value="WD40"/>
</dbReference>
<dbReference type="AlphaFoldDB" id="A0AA94F430"/>
<evidence type="ECO:0000256" key="1">
    <source>
        <dbReference type="ARBA" id="ARBA00004442"/>
    </source>
</evidence>
<evidence type="ECO:0000256" key="2">
    <source>
        <dbReference type="ARBA" id="ARBA00023136"/>
    </source>
</evidence>
<dbReference type="KEGG" id="fcv:AWN65_09115"/>
<keyword evidence="6" id="KW-0282">Flagellum</keyword>
<dbReference type="CDD" id="cd07185">
    <property type="entry name" value="OmpA_C-like"/>
    <property type="match status" value="1"/>
</dbReference>
<dbReference type="PANTHER" id="PTHR30329">
    <property type="entry name" value="STATOR ELEMENT OF FLAGELLAR MOTOR COMPLEX"/>
    <property type="match status" value="1"/>
</dbReference>